<comment type="cofactor">
    <cofactor evidence="1">
        <name>Mg(2+)</name>
        <dbReference type="ChEBI" id="CHEBI:18420"/>
    </cofactor>
</comment>
<feature type="domain" description="DNA helicase Pif1-like DEAD-box helicase" evidence="2">
    <location>
        <begin position="1"/>
        <end position="49"/>
    </location>
</feature>
<keyword evidence="1" id="KW-0067">ATP-binding</keyword>
<keyword evidence="1" id="KW-0547">Nucleotide-binding</keyword>
<protein>
    <recommendedName>
        <fullName evidence="1">ATP-dependent DNA helicase</fullName>
        <ecNumber evidence="1">5.6.2.3</ecNumber>
    </recommendedName>
</protein>
<keyword evidence="1" id="KW-0227">DNA damage</keyword>
<keyword evidence="1" id="KW-0347">Helicase</keyword>
<comment type="caution">
    <text evidence="3">The sequence shown here is derived from an EMBL/GenBank/DDBJ whole genome shotgun (WGS) entry which is preliminary data.</text>
</comment>
<dbReference type="Proteomes" id="UP000252519">
    <property type="component" value="Unassembled WGS sequence"/>
</dbReference>
<dbReference type="GO" id="GO:0000723">
    <property type="term" value="P:telomere maintenance"/>
    <property type="evidence" value="ECO:0007669"/>
    <property type="project" value="InterPro"/>
</dbReference>
<keyword evidence="1" id="KW-0233">DNA recombination</keyword>
<dbReference type="EC" id="5.6.2.3" evidence="1"/>
<keyword evidence="1" id="KW-0234">DNA repair</keyword>
<dbReference type="GO" id="GO:0006310">
    <property type="term" value="P:DNA recombination"/>
    <property type="evidence" value="ECO:0007669"/>
    <property type="project" value="UniProtKB-KW"/>
</dbReference>
<comment type="similarity">
    <text evidence="1">Belongs to the helicase family.</text>
</comment>
<accession>A0A368G2B2</accession>
<dbReference type="GO" id="GO:0016887">
    <property type="term" value="F:ATP hydrolysis activity"/>
    <property type="evidence" value="ECO:0007669"/>
    <property type="project" value="RHEA"/>
</dbReference>
<sequence>MAHKRALEALDRTLQDIRERNCLMGGVAVLLAGDFRQTLPVIPRFRDRHLQTNLMLASRHRISGDTFKKLR</sequence>
<dbReference type="EMBL" id="JOJR01000395">
    <property type="protein sequence ID" value="RCN38502.1"/>
    <property type="molecule type" value="Genomic_DNA"/>
</dbReference>
<keyword evidence="4" id="KW-1185">Reference proteome</keyword>
<evidence type="ECO:0000313" key="4">
    <source>
        <dbReference type="Proteomes" id="UP000252519"/>
    </source>
</evidence>
<organism evidence="3 4">
    <name type="scientific">Ancylostoma caninum</name>
    <name type="common">Dog hookworm</name>
    <dbReference type="NCBI Taxonomy" id="29170"/>
    <lineage>
        <taxon>Eukaryota</taxon>
        <taxon>Metazoa</taxon>
        <taxon>Ecdysozoa</taxon>
        <taxon>Nematoda</taxon>
        <taxon>Chromadorea</taxon>
        <taxon>Rhabditida</taxon>
        <taxon>Rhabditina</taxon>
        <taxon>Rhabditomorpha</taxon>
        <taxon>Strongyloidea</taxon>
        <taxon>Ancylostomatidae</taxon>
        <taxon>Ancylostomatinae</taxon>
        <taxon>Ancylostoma</taxon>
    </lineage>
</organism>
<dbReference type="GO" id="GO:0043139">
    <property type="term" value="F:5'-3' DNA helicase activity"/>
    <property type="evidence" value="ECO:0007669"/>
    <property type="project" value="UniProtKB-EC"/>
</dbReference>
<dbReference type="InterPro" id="IPR010285">
    <property type="entry name" value="DNA_helicase_pif1-like_DEAD"/>
</dbReference>
<dbReference type="AlphaFoldDB" id="A0A368G2B2"/>
<evidence type="ECO:0000256" key="1">
    <source>
        <dbReference type="RuleBase" id="RU363044"/>
    </source>
</evidence>
<reference evidence="3 4" key="1">
    <citation type="submission" date="2014-10" db="EMBL/GenBank/DDBJ databases">
        <title>Draft genome of the hookworm Ancylostoma caninum.</title>
        <authorList>
            <person name="Mitreva M."/>
        </authorList>
    </citation>
    <scope>NUCLEOTIDE SEQUENCE [LARGE SCALE GENOMIC DNA]</scope>
    <source>
        <strain evidence="3 4">Baltimore</strain>
    </source>
</reference>
<proteinExistence type="inferred from homology"/>
<comment type="catalytic activity">
    <reaction evidence="1">
        <text>ATP + H2O = ADP + phosphate + H(+)</text>
        <dbReference type="Rhea" id="RHEA:13065"/>
        <dbReference type="ChEBI" id="CHEBI:15377"/>
        <dbReference type="ChEBI" id="CHEBI:15378"/>
        <dbReference type="ChEBI" id="CHEBI:30616"/>
        <dbReference type="ChEBI" id="CHEBI:43474"/>
        <dbReference type="ChEBI" id="CHEBI:456216"/>
        <dbReference type="EC" id="5.6.2.3"/>
    </reaction>
</comment>
<dbReference type="Pfam" id="PF05970">
    <property type="entry name" value="PIF1"/>
    <property type="match status" value="1"/>
</dbReference>
<evidence type="ECO:0000313" key="3">
    <source>
        <dbReference type="EMBL" id="RCN38502.1"/>
    </source>
</evidence>
<keyword evidence="1" id="KW-0378">Hydrolase</keyword>
<dbReference type="PANTHER" id="PTHR10492">
    <property type="match status" value="1"/>
</dbReference>
<dbReference type="PANTHER" id="PTHR10492:SF90">
    <property type="entry name" value="ATP-DEPENDENT DNA HELICASE"/>
    <property type="match status" value="1"/>
</dbReference>
<dbReference type="OrthoDB" id="5862225at2759"/>
<evidence type="ECO:0000259" key="2">
    <source>
        <dbReference type="Pfam" id="PF05970"/>
    </source>
</evidence>
<dbReference type="GO" id="GO:0005524">
    <property type="term" value="F:ATP binding"/>
    <property type="evidence" value="ECO:0007669"/>
    <property type="project" value="UniProtKB-KW"/>
</dbReference>
<gene>
    <name evidence="3" type="ORF">ANCCAN_15577</name>
</gene>
<name>A0A368G2B2_ANCCA</name>
<dbReference type="GO" id="GO:0006281">
    <property type="term" value="P:DNA repair"/>
    <property type="evidence" value="ECO:0007669"/>
    <property type="project" value="UniProtKB-KW"/>
</dbReference>